<evidence type="ECO:0000313" key="12">
    <source>
        <dbReference type="EMBL" id="GIO27611.1"/>
    </source>
</evidence>
<name>A0A920C673_9BACI</name>
<evidence type="ECO:0000256" key="7">
    <source>
        <dbReference type="ARBA" id="ARBA00022840"/>
    </source>
</evidence>
<evidence type="ECO:0000256" key="1">
    <source>
        <dbReference type="ARBA" id="ARBA00002324"/>
    </source>
</evidence>
<dbReference type="NCBIfam" id="NF000840">
    <property type="entry name" value="PRK00071.1-3"/>
    <property type="match status" value="1"/>
</dbReference>
<keyword evidence="5 10" id="KW-0548">Nucleotidyltransferase</keyword>
<dbReference type="EMBL" id="BORP01000004">
    <property type="protein sequence ID" value="GIO27611.1"/>
    <property type="molecule type" value="Genomic_DNA"/>
</dbReference>
<evidence type="ECO:0000256" key="3">
    <source>
        <dbReference type="ARBA" id="ARBA00022642"/>
    </source>
</evidence>
<evidence type="ECO:0000256" key="5">
    <source>
        <dbReference type="ARBA" id="ARBA00022695"/>
    </source>
</evidence>
<evidence type="ECO:0000256" key="6">
    <source>
        <dbReference type="ARBA" id="ARBA00022741"/>
    </source>
</evidence>
<accession>A0A920C673</accession>
<dbReference type="Gene3D" id="3.40.50.620">
    <property type="entry name" value="HUPs"/>
    <property type="match status" value="1"/>
</dbReference>
<organism evidence="12 13">
    <name type="scientific">Ornithinibacillus bavariensis</name>
    <dbReference type="NCBI Taxonomy" id="545502"/>
    <lineage>
        <taxon>Bacteria</taxon>
        <taxon>Bacillati</taxon>
        <taxon>Bacillota</taxon>
        <taxon>Bacilli</taxon>
        <taxon>Bacillales</taxon>
        <taxon>Bacillaceae</taxon>
        <taxon>Ornithinibacillus</taxon>
    </lineage>
</organism>
<dbReference type="NCBIfam" id="TIGR00482">
    <property type="entry name" value="nicotinate (nicotinamide) nucleotide adenylyltransferase"/>
    <property type="match status" value="1"/>
</dbReference>
<comment type="catalytic activity">
    <reaction evidence="9 10">
        <text>nicotinate beta-D-ribonucleotide + ATP + H(+) = deamido-NAD(+) + diphosphate</text>
        <dbReference type="Rhea" id="RHEA:22860"/>
        <dbReference type="ChEBI" id="CHEBI:15378"/>
        <dbReference type="ChEBI" id="CHEBI:30616"/>
        <dbReference type="ChEBI" id="CHEBI:33019"/>
        <dbReference type="ChEBI" id="CHEBI:57502"/>
        <dbReference type="ChEBI" id="CHEBI:58437"/>
        <dbReference type="EC" id="2.7.7.18"/>
    </reaction>
</comment>
<comment type="function">
    <text evidence="1 10">Catalyzes the reversible adenylation of nicotinate mononucleotide (NaMN) to nicotinic acid adenine dinucleotide (NaAD).</text>
</comment>
<dbReference type="PANTHER" id="PTHR39321:SF3">
    <property type="entry name" value="PHOSPHOPANTETHEINE ADENYLYLTRANSFERASE"/>
    <property type="match status" value="1"/>
</dbReference>
<dbReference type="CDD" id="cd02165">
    <property type="entry name" value="NMNAT"/>
    <property type="match status" value="1"/>
</dbReference>
<keyword evidence="13" id="KW-1185">Reference proteome</keyword>
<keyword evidence="7 10" id="KW-0067">ATP-binding</keyword>
<dbReference type="Proteomes" id="UP000676917">
    <property type="component" value="Unassembled WGS sequence"/>
</dbReference>
<comment type="similarity">
    <text evidence="10">Belongs to the NadD family.</text>
</comment>
<dbReference type="InterPro" id="IPR014729">
    <property type="entry name" value="Rossmann-like_a/b/a_fold"/>
</dbReference>
<feature type="domain" description="Cytidyltransferase-like" evidence="11">
    <location>
        <begin position="6"/>
        <end position="161"/>
    </location>
</feature>
<keyword evidence="4 10" id="KW-0808">Transferase</keyword>
<sequence length="189" mass="21943">MKRIGILGGTFDPPHMGHLIIAQEVLCALKLDQVWFIPTYEPPHKHDAFVQADHRIDMLKLAIADNEKFSLDTIEIDRTGKSYTINTIIDLKKAYPEVDFYFIIGADMVEYLPNWYRIDELIKQVNFVGVKRSGYSMDTDYPVKKVDIPMVDISSSLIRGRLQEMKSIKYLVPDSVHHYIKEHGLYEKR</sequence>
<dbReference type="GO" id="GO:0009435">
    <property type="term" value="P:NAD+ biosynthetic process"/>
    <property type="evidence" value="ECO:0007669"/>
    <property type="project" value="UniProtKB-UniRule"/>
</dbReference>
<dbReference type="EC" id="2.7.7.18" evidence="10"/>
<dbReference type="NCBIfam" id="TIGR00125">
    <property type="entry name" value="cyt_tran_rel"/>
    <property type="match status" value="1"/>
</dbReference>
<proteinExistence type="inferred from homology"/>
<gene>
    <name evidence="10 12" type="primary">nadD</name>
    <name evidence="12" type="ORF">J43TS3_22220</name>
</gene>
<keyword evidence="8 10" id="KW-0520">NAD</keyword>
<dbReference type="HAMAP" id="MF_00244">
    <property type="entry name" value="NaMN_adenylyltr"/>
    <property type="match status" value="1"/>
</dbReference>
<dbReference type="GO" id="GO:0005524">
    <property type="term" value="F:ATP binding"/>
    <property type="evidence" value="ECO:0007669"/>
    <property type="project" value="UniProtKB-KW"/>
</dbReference>
<dbReference type="SUPFAM" id="SSF52374">
    <property type="entry name" value="Nucleotidylyl transferase"/>
    <property type="match status" value="1"/>
</dbReference>
<evidence type="ECO:0000256" key="10">
    <source>
        <dbReference type="HAMAP-Rule" id="MF_00244"/>
    </source>
</evidence>
<dbReference type="NCBIfam" id="NF000841">
    <property type="entry name" value="PRK00071.1-4"/>
    <property type="match status" value="1"/>
</dbReference>
<evidence type="ECO:0000256" key="4">
    <source>
        <dbReference type="ARBA" id="ARBA00022679"/>
    </source>
</evidence>
<comment type="pathway">
    <text evidence="2 10">Cofactor biosynthesis; NAD(+) biosynthesis; deamido-NAD(+) from nicotinate D-ribonucleotide: step 1/1.</text>
</comment>
<comment type="caution">
    <text evidence="12">The sequence shown here is derived from an EMBL/GenBank/DDBJ whole genome shotgun (WGS) entry which is preliminary data.</text>
</comment>
<keyword evidence="6 10" id="KW-0547">Nucleotide-binding</keyword>
<evidence type="ECO:0000256" key="2">
    <source>
        <dbReference type="ARBA" id="ARBA00005019"/>
    </source>
</evidence>
<dbReference type="Pfam" id="PF01467">
    <property type="entry name" value="CTP_transf_like"/>
    <property type="match status" value="1"/>
</dbReference>
<evidence type="ECO:0000313" key="13">
    <source>
        <dbReference type="Proteomes" id="UP000676917"/>
    </source>
</evidence>
<evidence type="ECO:0000256" key="8">
    <source>
        <dbReference type="ARBA" id="ARBA00023027"/>
    </source>
</evidence>
<dbReference type="RefSeq" id="WP_212921298.1">
    <property type="nucleotide sequence ID" value="NZ_BORP01000004.1"/>
</dbReference>
<keyword evidence="3 10" id="KW-0662">Pyridine nucleotide biosynthesis</keyword>
<dbReference type="PANTHER" id="PTHR39321">
    <property type="entry name" value="NICOTINATE-NUCLEOTIDE ADENYLYLTRANSFERASE-RELATED"/>
    <property type="match status" value="1"/>
</dbReference>
<dbReference type="GO" id="GO:0004515">
    <property type="term" value="F:nicotinate-nucleotide adenylyltransferase activity"/>
    <property type="evidence" value="ECO:0007669"/>
    <property type="project" value="UniProtKB-UniRule"/>
</dbReference>
<protein>
    <recommendedName>
        <fullName evidence="10">Probable nicotinate-nucleotide adenylyltransferase</fullName>
        <ecNumber evidence="10">2.7.7.18</ecNumber>
    </recommendedName>
    <alternativeName>
        <fullName evidence="10">Deamido-NAD(+) diphosphorylase</fullName>
    </alternativeName>
    <alternativeName>
        <fullName evidence="10">Deamido-NAD(+) pyrophosphorylase</fullName>
    </alternativeName>
    <alternativeName>
        <fullName evidence="10">Nicotinate mononucleotide adenylyltransferase</fullName>
        <shortName evidence="10">NaMN adenylyltransferase</shortName>
    </alternativeName>
</protein>
<evidence type="ECO:0000259" key="11">
    <source>
        <dbReference type="Pfam" id="PF01467"/>
    </source>
</evidence>
<reference evidence="12" key="1">
    <citation type="submission" date="2021-03" db="EMBL/GenBank/DDBJ databases">
        <title>Antimicrobial resistance genes in bacteria isolated from Japanese honey, and their potential for conferring macrolide and lincosamide resistance in the American foulbrood pathogen Paenibacillus larvae.</title>
        <authorList>
            <person name="Okamoto M."/>
            <person name="Kumagai M."/>
            <person name="Kanamori H."/>
            <person name="Takamatsu D."/>
        </authorList>
    </citation>
    <scope>NUCLEOTIDE SEQUENCE</scope>
    <source>
        <strain evidence="12">J43TS3</strain>
    </source>
</reference>
<dbReference type="AlphaFoldDB" id="A0A920C673"/>
<dbReference type="InterPro" id="IPR004821">
    <property type="entry name" value="Cyt_trans-like"/>
</dbReference>
<dbReference type="InterPro" id="IPR005248">
    <property type="entry name" value="NadD/NMNAT"/>
</dbReference>
<evidence type="ECO:0000256" key="9">
    <source>
        <dbReference type="ARBA" id="ARBA00048721"/>
    </source>
</evidence>